<keyword evidence="2" id="KW-1185">Reference proteome</keyword>
<dbReference type="Gene3D" id="3.40.50.410">
    <property type="entry name" value="von Willebrand factor, type A domain"/>
    <property type="match status" value="1"/>
</dbReference>
<dbReference type="Pfam" id="PF00092">
    <property type="entry name" value="VWA"/>
    <property type="match status" value="1"/>
</dbReference>
<evidence type="ECO:0000313" key="3">
    <source>
        <dbReference type="WBParaSite" id="nRc.2.0.1.t05200-RA"/>
    </source>
</evidence>
<evidence type="ECO:0000313" key="2">
    <source>
        <dbReference type="Proteomes" id="UP000887565"/>
    </source>
</evidence>
<protein>
    <submittedName>
        <fullName evidence="3">VWFA domain-containing protein</fullName>
    </submittedName>
</protein>
<dbReference type="SUPFAM" id="SSF53300">
    <property type="entry name" value="vWA-like"/>
    <property type="match status" value="1"/>
</dbReference>
<dbReference type="WBParaSite" id="nRc.2.0.1.t05200-RA">
    <property type="protein sequence ID" value="nRc.2.0.1.t05200-RA"/>
    <property type="gene ID" value="nRc.2.0.1.g05200"/>
</dbReference>
<proteinExistence type="predicted"/>
<dbReference type="PRINTS" id="PR00453">
    <property type="entry name" value="VWFADOMAIN"/>
</dbReference>
<reference evidence="3" key="1">
    <citation type="submission" date="2022-11" db="UniProtKB">
        <authorList>
            <consortium name="WormBaseParasite"/>
        </authorList>
    </citation>
    <scope>IDENTIFICATION</scope>
</reference>
<dbReference type="PANTHER" id="PTHR24020">
    <property type="entry name" value="COLLAGEN ALPHA"/>
    <property type="match status" value="1"/>
</dbReference>
<dbReference type="InterPro" id="IPR036465">
    <property type="entry name" value="vWFA_dom_sf"/>
</dbReference>
<dbReference type="InterPro" id="IPR050525">
    <property type="entry name" value="ECM_Assembly_Org"/>
</dbReference>
<dbReference type="InterPro" id="IPR002035">
    <property type="entry name" value="VWF_A"/>
</dbReference>
<dbReference type="AlphaFoldDB" id="A0A915HV07"/>
<dbReference type="Proteomes" id="UP000887565">
    <property type="component" value="Unplaced"/>
</dbReference>
<feature type="domain" description="VWFA" evidence="1">
    <location>
        <begin position="79"/>
        <end position="184"/>
    </location>
</feature>
<name>A0A915HV07_ROMCU</name>
<sequence length="184" mass="20523">MVGMVRPIAKLALEGTTHRPPKKPFNAGDCTRLPSVALMGEECFMIGIIYAIWSFISLRIKCDTDELARTCRPIDRGLDVLVILDGSGSVGGNTFDTQIAMLDRIVDTAIFGPDKTRLAVLQYASYTKVEFNFNDFETREQYKEAIGNIRYMSGTTRTGRALQKAFETFSEEHGARIRDNSVAQ</sequence>
<dbReference type="PROSITE" id="PS50234">
    <property type="entry name" value="VWFA"/>
    <property type="match status" value="1"/>
</dbReference>
<evidence type="ECO:0000259" key="1">
    <source>
        <dbReference type="PROSITE" id="PS50234"/>
    </source>
</evidence>
<organism evidence="2 3">
    <name type="scientific">Romanomermis culicivorax</name>
    <name type="common">Nematode worm</name>
    <dbReference type="NCBI Taxonomy" id="13658"/>
    <lineage>
        <taxon>Eukaryota</taxon>
        <taxon>Metazoa</taxon>
        <taxon>Ecdysozoa</taxon>
        <taxon>Nematoda</taxon>
        <taxon>Enoplea</taxon>
        <taxon>Dorylaimia</taxon>
        <taxon>Mermithida</taxon>
        <taxon>Mermithoidea</taxon>
        <taxon>Mermithidae</taxon>
        <taxon>Romanomermis</taxon>
    </lineage>
</organism>
<accession>A0A915HV07</accession>
<dbReference type="PANTHER" id="PTHR24020:SF84">
    <property type="entry name" value="VWFA DOMAIN-CONTAINING PROTEIN"/>
    <property type="match status" value="1"/>
</dbReference>
<dbReference type="CDD" id="cd01450">
    <property type="entry name" value="vWFA_subfamily_ECM"/>
    <property type="match status" value="1"/>
</dbReference>